<comment type="caution">
    <text evidence="2">The sequence shown here is derived from an EMBL/GenBank/DDBJ whole genome shotgun (WGS) entry which is preliminary data.</text>
</comment>
<keyword evidence="3" id="KW-1185">Reference proteome</keyword>
<sequence length="421" mass="47742">MGKKKDKKKGHGAEKTAFKTDKKQSKREKKNLAALGEEDIESMLAEFKRTNQSKTEVTVSRCMAPSPRVNMSLCPHPERPELFMFGGEFCAGNNTSVYSDLFVYNIKKQEWSQISSPNCPPPRCSHQAVMLPQGGGQMWVFGGEFASPSQSQFYHHKDLWVYHVKDCRWEQVAAKGGPSARSGHRMVAFRKCLIVFGGFHDNLRECKYYNDVYVFNLETRVWTKIEPSGIMPPPRSASHLFAQPELGRLIMFGGYSKEQIKKDSERGVAHSDMYVLTMDDKKSADPAPLKWKWQNLRPSGDRPSLRSGASSIQLSEHRALLFGGVFDNVEDDENLESQFYNDQYIFDLEKTRWHTLLLNGPKQSKSHVPTDAGEEPMETDDVGNTEENTPQAEEIVHDDGVFTKSVVPAVPKQKPLYQILE</sequence>
<dbReference type="PANTHER" id="PTHR46063">
    <property type="entry name" value="KELCH DOMAIN-CONTAINING PROTEIN"/>
    <property type="match status" value="1"/>
</dbReference>
<evidence type="ECO:0000256" key="1">
    <source>
        <dbReference type="SAM" id="MobiDB-lite"/>
    </source>
</evidence>
<dbReference type="InterPro" id="IPR052588">
    <property type="entry name" value="Kelch_domain_protein"/>
</dbReference>
<evidence type="ECO:0000313" key="2">
    <source>
        <dbReference type="EMBL" id="KAF6031792.1"/>
    </source>
</evidence>
<dbReference type="SUPFAM" id="SSF117281">
    <property type="entry name" value="Kelch motif"/>
    <property type="match status" value="1"/>
</dbReference>
<feature type="region of interest" description="Disordered" evidence="1">
    <location>
        <begin position="361"/>
        <end position="388"/>
    </location>
</feature>
<feature type="compositionally biased region" description="Acidic residues" evidence="1">
    <location>
        <begin position="372"/>
        <end position="384"/>
    </location>
</feature>
<reference evidence="2" key="1">
    <citation type="submission" date="2020-06" db="EMBL/GenBank/DDBJ databases">
        <title>Draft genome of Bugula neritina, a colonial animal packing powerful symbionts and potential medicines.</title>
        <authorList>
            <person name="Rayko M."/>
        </authorList>
    </citation>
    <scope>NUCLEOTIDE SEQUENCE [LARGE SCALE GENOMIC DNA]</scope>
    <source>
        <strain evidence="2">Kwan_BN1</strain>
    </source>
</reference>
<evidence type="ECO:0000313" key="3">
    <source>
        <dbReference type="Proteomes" id="UP000593567"/>
    </source>
</evidence>
<organism evidence="2 3">
    <name type="scientific">Bugula neritina</name>
    <name type="common">Brown bryozoan</name>
    <name type="synonym">Sertularia neritina</name>
    <dbReference type="NCBI Taxonomy" id="10212"/>
    <lineage>
        <taxon>Eukaryota</taxon>
        <taxon>Metazoa</taxon>
        <taxon>Spiralia</taxon>
        <taxon>Lophotrochozoa</taxon>
        <taxon>Bryozoa</taxon>
        <taxon>Gymnolaemata</taxon>
        <taxon>Cheilostomatida</taxon>
        <taxon>Flustrina</taxon>
        <taxon>Buguloidea</taxon>
        <taxon>Bugulidae</taxon>
        <taxon>Bugula</taxon>
    </lineage>
</organism>
<dbReference type="EMBL" id="VXIV02001564">
    <property type="protein sequence ID" value="KAF6031792.1"/>
    <property type="molecule type" value="Genomic_DNA"/>
</dbReference>
<feature type="compositionally biased region" description="Basic residues" evidence="1">
    <location>
        <begin position="1"/>
        <end position="10"/>
    </location>
</feature>
<dbReference type="PANTHER" id="PTHR46063:SF1">
    <property type="entry name" value="KELCH DOMAIN-CONTAINING PROTEIN 4"/>
    <property type="match status" value="1"/>
</dbReference>
<name>A0A7J7JZI0_BUGNE</name>
<accession>A0A7J7JZI0</accession>
<protein>
    <submittedName>
        <fullName evidence="2">KLHDC4</fullName>
    </submittedName>
</protein>
<feature type="compositionally biased region" description="Basic and acidic residues" evidence="1">
    <location>
        <begin position="11"/>
        <end position="23"/>
    </location>
</feature>
<proteinExistence type="predicted"/>
<dbReference type="OrthoDB" id="4447at2759"/>
<dbReference type="AlphaFoldDB" id="A0A7J7JZI0"/>
<dbReference type="Proteomes" id="UP000593567">
    <property type="component" value="Unassembled WGS sequence"/>
</dbReference>
<feature type="region of interest" description="Disordered" evidence="1">
    <location>
        <begin position="1"/>
        <end position="34"/>
    </location>
</feature>
<dbReference type="InterPro" id="IPR015915">
    <property type="entry name" value="Kelch-typ_b-propeller"/>
</dbReference>
<gene>
    <name evidence="2" type="ORF">EB796_009896</name>
</gene>
<dbReference type="Pfam" id="PF24681">
    <property type="entry name" value="Kelch_KLHDC2_KLHL20_DRC7"/>
    <property type="match status" value="1"/>
</dbReference>
<dbReference type="Gene3D" id="2.120.10.80">
    <property type="entry name" value="Kelch-type beta propeller"/>
    <property type="match status" value="1"/>
</dbReference>